<evidence type="ECO:0000256" key="11">
    <source>
        <dbReference type="PROSITE-ProRule" id="PRU00042"/>
    </source>
</evidence>
<feature type="domain" description="C2H2-type" evidence="13">
    <location>
        <begin position="461"/>
        <end position="488"/>
    </location>
</feature>
<dbReference type="InterPro" id="IPR013087">
    <property type="entry name" value="Znf_C2H2_type"/>
</dbReference>
<feature type="domain" description="C2H2-type" evidence="13">
    <location>
        <begin position="489"/>
        <end position="516"/>
    </location>
</feature>
<evidence type="ECO:0000256" key="5">
    <source>
        <dbReference type="ARBA" id="ARBA00022771"/>
    </source>
</evidence>
<evidence type="ECO:0000313" key="14">
    <source>
        <dbReference type="Ensembl" id="ENSHHUP00000072022.1"/>
    </source>
</evidence>
<dbReference type="Gene3D" id="3.30.160.60">
    <property type="entry name" value="Classic Zinc Finger"/>
    <property type="match status" value="5"/>
</dbReference>
<keyword evidence="8" id="KW-0238">DNA-binding</keyword>
<sequence length="572" mass="63076">MSFKLAFRSRVAFIMETLTATALQDICQLMEETYAALQVEMLQEQNRSSGTKLQAMDNSMGKEKPANSMENVQEDDPSPGFRNFPVVEQILNEQEANGLWLEADPTVEDEGSQSLVPEEEQPLQPFDHVGEKQSTSVRRNGGSVVLGDRSTRTVSEETLDTAEHPEVVVVKEEKLEEELRDCGSKHNQQPRRLKTSPVEVAEEKRDGDNQRLQQTANGHSTASQHTHSSDCVTYQRESHTAAGLSLIEDGRDMLDPSCSYSVETDSTKPLDAQPPSTQSGVTTLCDSMASSASLGWKQEAGGVDTLKMEAGMPSWTKVRDIGMGLAAQCGVDIPGKNREGVQLGNGTNVCSQSNGNLRESESSEGRKSSEPDAKGFDTSLDYFFDPSEMAGIQTHNRGDGAEELTSCPYPGDDGFISPTNSTQGGLLFSNRLVNCQECGRLFSNSLDLTLHQRIHMGEKLFSCAQCDKQFLHLHQLKTHQRIHTREKPFSCSQCGKRFSQSSHIKRHMSVHTGEKRFGCSVCGKRFSQSCSLKVHQSVHTGERPFSCTQCGKSFSVLGNLMRHQSVHSKNQD</sequence>
<keyword evidence="10" id="KW-0539">Nucleus</keyword>
<evidence type="ECO:0000259" key="13">
    <source>
        <dbReference type="PROSITE" id="PS50157"/>
    </source>
</evidence>
<dbReference type="AlphaFoldDB" id="A0A4W5Q7Q7"/>
<dbReference type="STRING" id="62062.ENSHHUP00000072022"/>
<evidence type="ECO:0000256" key="4">
    <source>
        <dbReference type="ARBA" id="ARBA00022737"/>
    </source>
</evidence>
<protein>
    <recommendedName>
        <fullName evidence="13">C2H2-type domain-containing protein</fullName>
    </recommendedName>
</protein>
<dbReference type="GO" id="GO:0008270">
    <property type="term" value="F:zinc ion binding"/>
    <property type="evidence" value="ECO:0007669"/>
    <property type="project" value="UniProtKB-KW"/>
</dbReference>
<feature type="domain" description="C2H2-type" evidence="13">
    <location>
        <begin position="545"/>
        <end position="572"/>
    </location>
</feature>
<dbReference type="InterPro" id="IPR036236">
    <property type="entry name" value="Znf_C2H2_sf"/>
</dbReference>
<dbReference type="FunFam" id="3.30.160.60:FF:000100">
    <property type="entry name" value="Zinc finger 45-like"/>
    <property type="match status" value="1"/>
</dbReference>
<keyword evidence="3" id="KW-0479">Metal-binding</keyword>
<reference evidence="14" key="2">
    <citation type="submission" date="2025-08" db="UniProtKB">
        <authorList>
            <consortium name="Ensembl"/>
        </authorList>
    </citation>
    <scope>IDENTIFICATION</scope>
</reference>
<keyword evidence="4" id="KW-0677">Repeat</keyword>
<evidence type="ECO:0000256" key="2">
    <source>
        <dbReference type="ARBA" id="ARBA00006991"/>
    </source>
</evidence>
<evidence type="ECO:0000256" key="8">
    <source>
        <dbReference type="ARBA" id="ARBA00023125"/>
    </source>
</evidence>
<dbReference type="Ensembl" id="ENSHHUT00000074412.1">
    <property type="protein sequence ID" value="ENSHHUP00000072022.1"/>
    <property type="gene ID" value="ENSHHUG00000042294.1"/>
</dbReference>
<dbReference type="Pfam" id="PF00096">
    <property type="entry name" value="zf-C2H2"/>
    <property type="match status" value="4"/>
</dbReference>
<evidence type="ECO:0000256" key="9">
    <source>
        <dbReference type="ARBA" id="ARBA00023163"/>
    </source>
</evidence>
<dbReference type="FunFam" id="3.30.160.60:FF:001927">
    <property type="entry name" value="Zinc finger protein 1184"/>
    <property type="match status" value="1"/>
</dbReference>
<dbReference type="SMART" id="SM00355">
    <property type="entry name" value="ZnF_C2H2"/>
    <property type="match status" value="5"/>
</dbReference>
<dbReference type="PANTHER" id="PTHR24381:SF390">
    <property type="entry name" value="ZINC FINGER PROTEIN 37 HOMOLOG"/>
    <property type="match status" value="1"/>
</dbReference>
<dbReference type="PROSITE" id="PS00028">
    <property type="entry name" value="ZINC_FINGER_C2H2_1"/>
    <property type="match status" value="5"/>
</dbReference>
<proteinExistence type="inferred from homology"/>
<evidence type="ECO:0000313" key="15">
    <source>
        <dbReference type="Proteomes" id="UP000314982"/>
    </source>
</evidence>
<evidence type="ECO:0000256" key="7">
    <source>
        <dbReference type="ARBA" id="ARBA00023015"/>
    </source>
</evidence>
<dbReference type="FunFam" id="3.30.160.60:FF:000646">
    <property type="entry name" value="Myeloid zinc finger 1"/>
    <property type="match status" value="1"/>
</dbReference>
<accession>A0A4W5Q7Q7</accession>
<feature type="compositionally biased region" description="Basic and acidic residues" evidence="12">
    <location>
        <begin position="358"/>
        <end position="375"/>
    </location>
</feature>
<feature type="domain" description="C2H2-type" evidence="13">
    <location>
        <begin position="517"/>
        <end position="544"/>
    </location>
</feature>
<keyword evidence="6" id="KW-0862">Zinc</keyword>
<keyword evidence="7" id="KW-0805">Transcription regulation</keyword>
<feature type="region of interest" description="Disordered" evidence="12">
    <location>
        <begin position="179"/>
        <end position="234"/>
    </location>
</feature>
<keyword evidence="5 11" id="KW-0863">Zinc-finger</keyword>
<feature type="region of interest" description="Disordered" evidence="12">
    <location>
        <begin position="255"/>
        <end position="280"/>
    </location>
</feature>
<dbReference type="GO" id="GO:0000977">
    <property type="term" value="F:RNA polymerase II transcription regulatory region sequence-specific DNA binding"/>
    <property type="evidence" value="ECO:0007669"/>
    <property type="project" value="TreeGrafter"/>
</dbReference>
<dbReference type="PROSITE" id="PS50157">
    <property type="entry name" value="ZINC_FINGER_C2H2_2"/>
    <property type="match status" value="5"/>
</dbReference>
<evidence type="ECO:0000256" key="1">
    <source>
        <dbReference type="ARBA" id="ARBA00004123"/>
    </source>
</evidence>
<comment type="similarity">
    <text evidence="2">Belongs to the krueppel C2H2-type zinc-finger protein family.</text>
</comment>
<comment type="subcellular location">
    <subcellularLocation>
        <location evidence="1">Nucleus</location>
    </subcellularLocation>
</comment>
<evidence type="ECO:0000256" key="3">
    <source>
        <dbReference type="ARBA" id="ARBA00022723"/>
    </source>
</evidence>
<dbReference type="PANTHER" id="PTHR24381">
    <property type="entry name" value="ZINC FINGER PROTEIN"/>
    <property type="match status" value="1"/>
</dbReference>
<dbReference type="GO" id="GO:0005634">
    <property type="term" value="C:nucleus"/>
    <property type="evidence" value="ECO:0007669"/>
    <property type="project" value="UniProtKB-SubCell"/>
</dbReference>
<feature type="region of interest" description="Disordered" evidence="12">
    <location>
        <begin position="340"/>
        <end position="376"/>
    </location>
</feature>
<keyword evidence="9" id="KW-0804">Transcription</keyword>
<organism evidence="14 15">
    <name type="scientific">Hucho hucho</name>
    <name type="common">huchen</name>
    <dbReference type="NCBI Taxonomy" id="62062"/>
    <lineage>
        <taxon>Eukaryota</taxon>
        <taxon>Metazoa</taxon>
        <taxon>Chordata</taxon>
        <taxon>Craniata</taxon>
        <taxon>Vertebrata</taxon>
        <taxon>Euteleostomi</taxon>
        <taxon>Actinopterygii</taxon>
        <taxon>Neopterygii</taxon>
        <taxon>Teleostei</taxon>
        <taxon>Protacanthopterygii</taxon>
        <taxon>Salmoniformes</taxon>
        <taxon>Salmonidae</taxon>
        <taxon>Salmoninae</taxon>
        <taxon>Hucho</taxon>
    </lineage>
</organism>
<dbReference type="FunFam" id="3.30.160.60:FF:000566">
    <property type="entry name" value="zinc finger protein 133 isoform X2"/>
    <property type="match status" value="1"/>
</dbReference>
<feature type="compositionally biased region" description="Polar residues" evidence="12">
    <location>
        <begin position="210"/>
        <end position="232"/>
    </location>
</feature>
<dbReference type="GeneTree" id="ENSGT01150000286953"/>
<dbReference type="GO" id="GO:0000981">
    <property type="term" value="F:DNA-binding transcription factor activity, RNA polymerase II-specific"/>
    <property type="evidence" value="ECO:0007669"/>
    <property type="project" value="TreeGrafter"/>
</dbReference>
<evidence type="ECO:0000256" key="6">
    <source>
        <dbReference type="ARBA" id="ARBA00022833"/>
    </source>
</evidence>
<dbReference type="FunFam" id="3.30.160.60:FF:002281">
    <property type="match status" value="1"/>
</dbReference>
<dbReference type="Proteomes" id="UP000314982">
    <property type="component" value="Unassembled WGS sequence"/>
</dbReference>
<evidence type="ECO:0000256" key="12">
    <source>
        <dbReference type="SAM" id="MobiDB-lite"/>
    </source>
</evidence>
<name>A0A4W5Q7Q7_9TELE</name>
<feature type="region of interest" description="Disordered" evidence="12">
    <location>
        <begin position="57"/>
        <end position="78"/>
    </location>
</feature>
<dbReference type="SUPFAM" id="SSF57667">
    <property type="entry name" value="beta-beta-alpha zinc fingers"/>
    <property type="match status" value="3"/>
</dbReference>
<feature type="domain" description="C2H2-type" evidence="13">
    <location>
        <begin position="433"/>
        <end position="460"/>
    </location>
</feature>
<keyword evidence="15" id="KW-1185">Reference proteome</keyword>
<reference evidence="14" key="3">
    <citation type="submission" date="2025-09" db="UniProtKB">
        <authorList>
            <consortium name="Ensembl"/>
        </authorList>
    </citation>
    <scope>IDENTIFICATION</scope>
</reference>
<dbReference type="GO" id="GO:0045892">
    <property type="term" value="P:negative regulation of DNA-templated transcription"/>
    <property type="evidence" value="ECO:0007669"/>
    <property type="project" value="UniProtKB-ARBA"/>
</dbReference>
<evidence type="ECO:0000256" key="10">
    <source>
        <dbReference type="ARBA" id="ARBA00023242"/>
    </source>
</evidence>
<reference evidence="15" key="1">
    <citation type="submission" date="2018-06" db="EMBL/GenBank/DDBJ databases">
        <title>Genome assembly of Danube salmon.</title>
        <authorList>
            <person name="Macqueen D.J."/>
            <person name="Gundappa M.K."/>
        </authorList>
    </citation>
    <scope>NUCLEOTIDE SEQUENCE [LARGE SCALE GENOMIC DNA]</scope>
</reference>
<feature type="compositionally biased region" description="Polar residues" evidence="12">
    <location>
        <begin position="344"/>
        <end position="357"/>
    </location>
</feature>